<dbReference type="Proteomes" id="UP000198539">
    <property type="component" value="Unassembled WGS sequence"/>
</dbReference>
<keyword evidence="2" id="KW-1185">Reference proteome</keyword>
<evidence type="ECO:0000313" key="2">
    <source>
        <dbReference type="Proteomes" id="UP000198539"/>
    </source>
</evidence>
<proteinExistence type="predicted"/>
<dbReference type="EMBL" id="FNOM01000037">
    <property type="protein sequence ID" value="SDX89188.1"/>
    <property type="molecule type" value="Genomic_DNA"/>
</dbReference>
<gene>
    <name evidence="1" type="ORF">SAMN04488238_1378</name>
</gene>
<organism evidence="1 2">
    <name type="scientific">Roseicitreum antarcticum</name>
    <dbReference type="NCBI Taxonomy" id="564137"/>
    <lineage>
        <taxon>Bacteria</taxon>
        <taxon>Pseudomonadati</taxon>
        <taxon>Pseudomonadota</taxon>
        <taxon>Alphaproteobacteria</taxon>
        <taxon>Rhodobacterales</taxon>
        <taxon>Paracoccaceae</taxon>
        <taxon>Roseicitreum</taxon>
    </lineage>
</organism>
<evidence type="ECO:0000313" key="1">
    <source>
        <dbReference type="EMBL" id="SDX89188.1"/>
    </source>
</evidence>
<reference evidence="1 2" key="1">
    <citation type="submission" date="2016-10" db="EMBL/GenBank/DDBJ databases">
        <authorList>
            <person name="de Groot N.N."/>
        </authorList>
    </citation>
    <scope>NUCLEOTIDE SEQUENCE [LARGE SCALE GENOMIC DNA]</scope>
    <source>
        <strain evidence="1 2">CGMCC 1.8894</strain>
    </source>
</reference>
<protein>
    <submittedName>
        <fullName evidence="1">Uncharacterized protein</fullName>
    </submittedName>
</protein>
<name>A0A1H3FFN8_9RHOB</name>
<dbReference type="AlphaFoldDB" id="A0A1H3FFN8"/>
<sequence>MSGALRFRTINAAVEDGADHRLTLSSNLGEPVALNTKVHFLTAMRADADRVEIQHGAVANEVTFPVLEVPERCQRQPS</sequence>
<accession>A0A1H3FFN8</accession>